<proteinExistence type="predicted"/>
<dbReference type="InterPro" id="IPR036875">
    <property type="entry name" value="Znf_CCHC_sf"/>
</dbReference>
<dbReference type="AlphaFoldDB" id="A0A0C9YP21"/>
<evidence type="ECO:0000256" key="1">
    <source>
        <dbReference type="ARBA" id="ARBA00022664"/>
    </source>
</evidence>
<dbReference type="HOGENOM" id="CLU_037286_0_0_1"/>
<organism evidence="5 6">
    <name type="scientific">Pisolithus microcarpus 441</name>
    <dbReference type="NCBI Taxonomy" id="765257"/>
    <lineage>
        <taxon>Eukaryota</taxon>
        <taxon>Fungi</taxon>
        <taxon>Dikarya</taxon>
        <taxon>Basidiomycota</taxon>
        <taxon>Agaricomycotina</taxon>
        <taxon>Agaricomycetes</taxon>
        <taxon>Agaricomycetidae</taxon>
        <taxon>Boletales</taxon>
        <taxon>Sclerodermatineae</taxon>
        <taxon>Pisolithaceae</taxon>
        <taxon>Pisolithus</taxon>
    </lineage>
</organism>
<dbReference type="SUPFAM" id="SSF57756">
    <property type="entry name" value="Retrovirus zinc finger-like domains"/>
    <property type="match status" value="1"/>
</dbReference>
<sequence length="386" mass="43841">METLKPFRGDEDEAQDPQTFLRTFNWIMRLAGVTDEGEKIEALQDYIAPWSEAQRWYDNLTTSQAASWAELAKAFNARWEPLPRAEKTPEGYQEELLALKLEESEVGTTKEVNGTKAWTHVIWAREALRLAKAANVESNVGLVRIVHKSLPKIIRKLVTQKYHTFEELTAAVKNLDIEDVQREKEDEEERKKRRRRGRSGSCISRKRPWQTLQPASNDSRCNRPPHSTRAPAQTMPNPTTRYAIQQTPRTPVGQNPLTDAQKELIRRNVNTLPHHPADTTGWRAYQTQVAQWGRTHGENTRVTEGAPFPLKPGTATICSGECYRCGTHGHTSRDCPVTPGDPMRLDPRETAWRALCGRALGPYNRTTAADVRLVDTMEQEKEDGSL</sequence>
<dbReference type="GO" id="GO:0008270">
    <property type="term" value="F:zinc ion binding"/>
    <property type="evidence" value="ECO:0007669"/>
    <property type="project" value="UniProtKB-KW"/>
</dbReference>
<dbReference type="OrthoDB" id="3260975at2759"/>
<feature type="compositionally biased region" description="Basic residues" evidence="3">
    <location>
        <begin position="191"/>
        <end position="208"/>
    </location>
</feature>
<evidence type="ECO:0000256" key="3">
    <source>
        <dbReference type="SAM" id="MobiDB-lite"/>
    </source>
</evidence>
<dbReference type="Proteomes" id="UP000054018">
    <property type="component" value="Unassembled WGS sequence"/>
</dbReference>
<dbReference type="Pfam" id="PF00098">
    <property type="entry name" value="zf-CCHC"/>
    <property type="match status" value="1"/>
</dbReference>
<dbReference type="GO" id="GO:0003676">
    <property type="term" value="F:nucleic acid binding"/>
    <property type="evidence" value="ECO:0007669"/>
    <property type="project" value="InterPro"/>
</dbReference>
<keyword evidence="1" id="KW-0507">mRNA processing</keyword>
<dbReference type="PROSITE" id="PS50158">
    <property type="entry name" value="ZF_CCHC"/>
    <property type="match status" value="1"/>
</dbReference>
<reference evidence="5 6" key="1">
    <citation type="submission" date="2014-04" db="EMBL/GenBank/DDBJ databases">
        <authorList>
            <consortium name="DOE Joint Genome Institute"/>
            <person name="Kuo A."/>
            <person name="Kohler A."/>
            <person name="Costa M.D."/>
            <person name="Nagy L.G."/>
            <person name="Floudas D."/>
            <person name="Copeland A."/>
            <person name="Barry K.W."/>
            <person name="Cichocki N."/>
            <person name="Veneault-Fourrey C."/>
            <person name="LaButti K."/>
            <person name="Lindquist E.A."/>
            <person name="Lipzen A."/>
            <person name="Lundell T."/>
            <person name="Morin E."/>
            <person name="Murat C."/>
            <person name="Sun H."/>
            <person name="Tunlid A."/>
            <person name="Henrissat B."/>
            <person name="Grigoriev I.V."/>
            <person name="Hibbett D.S."/>
            <person name="Martin F."/>
            <person name="Nordberg H.P."/>
            <person name="Cantor M.N."/>
            <person name="Hua S.X."/>
        </authorList>
    </citation>
    <scope>NUCLEOTIDE SEQUENCE [LARGE SCALE GENOMIC DNA]</scope>
    <source>
        <strain evidence="5 6">441</strain>
    </source>
</reference>
<dbReference type="GO" id="GO:0006397">
    <property type="term" value="P:mRNA processing"/>
    <property type="evidence" value="ECO:0007669"/>
    <property type="project" value="UniProtKB-KW"/>
</dbReference>
<keyword evidence="2" id="KW-0863">Zinc-finger</keyword>
<keyword evidence="2" id="KW-0862">Zinc</keyword>
<reference evidence="6" key="2">
    <citation type="submission" date="2015-01" db="EMBL/GenBank/DDBJ databases">
        <title>Evolutionary Origins and Diversification of the Mycorrhizal Mutualists.</title>
        <authorList>
            <consortium name="DOE Joint Genome Institute"/>
            <consortium name="Mycorrhizal Genomics Consortium"/>
            <person name="Kohler A."/>
            <person name="Kuo A."/>
            <person name="Nagy L.G."/>
            <person name="Floudas D."/>
            <person name="Copeland A."/>
            <person name="Barry K.W."/>
            <person name="Cichocki N."/>
            <person name="Veneault-Fourrey C."/>
            <person name="LaButti K."/>
            <person name="Lindquist E.A."/>
            <person name="Lipzen A."/>
            <person name="Lundell T."/>
            <person name="Morin E."/>
            <person name="Murat C."/>
            <person name="Riley R."/>
            <person name="Ohm R."/>
            <person name="Sun H."/>
            <person name="Tunlid A."/>
            <person name="Henrissat B."/>
            <person name="Grigoriev I.V."/>
            <person name="Hibbett D.S."/>
            <person name="Martin F."/>
        </authorList>
    </citation>
    <scope>NUCLEOTIDE SEQUENCE [LARGE SCALE GENOMIC DNA]</scope>
    <source>
        <strain evidence="6">441</strain>
    </source>
</reference>
<protein>
    <recommendedName>
        <fullName evidence="4">CCHC-type domain-containing protein</fullName>
    </recommendedName>
</protein>
<feature type="domain" description="CCHC-type" evidence="4">
    <location>
        <begin position="322"/>
        <end position="336"/>
    </location>
</feature>
<evidence type="ECO:0000313" key="6">
    <source>
        <dbReference type="Proteomes" id="UP000054018"/>
    </source>
</evidence>
<gene>
    <name evidence="5" type="ORF">PISMIDRAFT_121551</name>
</gene>
<dbReference type="SMART" id="SM00343">
    <property type="entry name" value="ZnF_C2HC"/>
    <property type="match status" value="1"/>
</dbReference>
<feature type="region of interest" description="Disordered" evidence="3">
    <location>
        <begin position="181"/>
        <end position="238"/>
    </location>
</feature>
<evidence type="ECO:0000313" key="5">
    <source>
        <dbReference type="EMBL" id="KIK12067.1"/>
    </source>
</evidence>
<dbReference type="EMBL" id="KN834121">
    <property type="protein sequence ID" value="KIK12067.1"/>
    <property type="molecule type" value="Genomic_DNA"/>
</dbReference>
<accession>A0A0C9YP21</accession>
<dbReference type="STRING" id="765257.A0A0C9YP21"/>
<name>A0A0C9YP21_9AGAM</name>
<evidence type="ECO:0000259" key="4">
    <source>
        <dbReference type="PROSITE" id="PS50158"/>
    </source>
</evidence>
<keyword evidence="6" id="KW-1185">Reference proteome</keyword>
<dbReference type="InterPro" id="IPR001878">
    <property type="entry name" value="Znf_CCHC"/>
</dbReference>
<dbReference type="Gene3D" id="4.10.60.10">
    <property type="entry name" value="Zinc finger, CCHC-type"/>
    <property type="match status" value="1"/>
</dbReference>
<keyword evidence="2" id="KW-0479">Metal-binding</keyword>
<feature type="compositionally biased region" description="Polar residues" evidence="3">
    <location>
        <begin position="210"/>
        <end position="219"/>
    </location>
</feature>
<evidence type="ECO:0000256" key="2">
    <source>
        <dbReference type="PROSITE-ProRule" id="PRU00047"/>
    </source>
</evidence>